<comment type="similarity">
    <text evidence="2 9">Belongs to the cytochrome P450 family.</text>
</comment>
<dbReference type="InterPro" id="IPR017972">
    <property type="entry name" value="Cyt_P450_CS"/>
</dbReference>
<feature type="transmembrane region" description="Helical" evidence="10">
    <location>
        <begin position="12"/>
        <end position="33"/>
    </location>
</feature>
<dbReference type="EMBL" id="JANPWZ010000152">
    <property type="protein sequence ID" value="KAJ3578944.1"/>
    <property type="molecule type" value="Genomic_DNA"/>
</dbReference>
<dbReference type="GO" id="GO:0004497">
    <property type="term" value="F:monooxygenase activity"/>
    <property type="evidence" value="ECO:0007669"/>
    <property type="project" value="UniProtKB-KW"/>
</dbReference>
<dbReference type="InterPro" id="IPR001128">
    <property type="entry name" value="Cyt_P450"/>
</dbReference>
<dbReference type="GO" id="GO:0020037">
    <property type="term" value="F:heme binding"/>
    <property type="evidence" value="ECO:0007669"/>
    <property type="project" value="InterPro"/>
</dbReference>
<name>A0A9W8NLR3_9PEZI</name>
<accession>A0A9W8NLR3</accession>
<sequence>MMESSSEIFSWLFVTFVSVALIPLTVVIYRLTLHPLSRFPGPKVAAATRYFEGYYDAIQNGKYTHKIAKMHGEYVMPAILTPYTTEKVAGTNHDVHKRRRAAMNPFFSKASVASRQQVVQELTTQLCHRLDNLISREVKLAAALGAFTRDVATEFLLGKSFDNLGAEDFSAGVGNTLQESGAIWRITKHFRWYGPLIQSVPTWVVKKIGDPGIVECLGFVEDMANTTKAIHAASTNRNTVQDATTIVDTILDSDLPPTEKTPDRLKDEIITVAGAAFETTAYSLCKILYHVYADPEVLRRLRAELVAAGVAGTDASLAKLEKLPYLTAVLTEGLRLSPAIATRMARVAPDRDLTYVKWKIPSGTPVGMTLMLMHTDPDLYADPLHFEPDRWLGQGSKAHKAYAPFGQGTRMCIGMHLAWAELYIAIASLVIRFDFKFSPEALKDVTWASDQFTIGTEARNRLKAVVRRFNP</sequence>
<dbReference type="Pfam" id="PF00067">
    <property type="entry name" value="p450"/>
    <property type="match status" value="1"/>
</dbReference>
<keyword evidence="4 8" id="KW-0479">Metal-binding</keyword>
<reference evidence="11" key="1">
    <citation type="submission" date="2022-07" db="EMBL/GenBank/DDBJ databases">
        <title>Genome Sequence of Xylaria arbuscula.</title>
        <authorList>
            <person name="Buettner E."/>
        </authorList>
    </citation>
    <scope>NUCLEOTIDE SEQUENCE</scope>
    <source>
        <strain evidence="11">VT107</strain>
    </source>
</reference>
<keyword evidence="6 8" id="KW-0408">Iron</keyword>
<dbReference type="GO" id="GO:0005506">
    <property type="term" value="F:iron ion binding"/>
    <property type="evidence" value="ECO:0007669"/>
    <property type="project" value="InterPro"/>
</dbReference>
<dbReference type="PRINTS" id="PR00463">
    <property type="entry name" value="EP450I"/>
</dbReference>
<evidence type="ECO:0000256" key="1">
    <source>
        <dbReference type="ARBA" id="ARBA00001971"/>
    </source>
</evidence>
<proteinExistence type="inferred from homology"/>
<evidence type="ECO:0000256" key="3">
    <source>
        <dbReference type="ARBA" id="ARBA00022617"/>
    </source>
</evidence>
<dbReference type="GO" id="GO:0016705">
    <property type="term" value="F:oxidoreductase activity, acting on paired donors, with incorporation or reduction of molecular oxygen"/>
    <property type="evidence" value="ECO:0007669"/>
    <property type="project" value="InterPro"/>
</dbReference>
<dbReference type="AlphaFoldDB" id="A0A9W8NLR3"/>
<keyword evidence="5 9" id="KW-0560">Oxidoreductase</keyword>
<dbReference type="Gene3D" id="1.10.630.10">
    <property type="entry name" value="Cytochrome P450"/>
    <property type="match status" value="1"/>
</dbReference>
<evidence type="ECO:0000256" key="6">
    <source>
        <dbReference type="ARBA" id="ARBA00023004"/>
    </source>
</evidence>
<protein>
    <recommendedName>
        <fullName evidence="13">Cytochrome P450</fullName>
    </recommendedName>
</protein>
<evidence type="ECO:0008006" key="13">
    <source>
        <dbReference type="Google" id="ProtNLM"/>
    </source>
</evidence>
<evidence type="ECO:0000256" key="10">
    <source>
        <dbReference type="SAM" id="Phobius"/>
    </source>
</evidence>
<organism evidence="11 12">
    <name type="scientific">Xylaria arbuscula</name>
    <dbReference type="NCBI Taxonomy" id="114810"/>
    <lineage>
        <taxon>Eukaryota</taxon>
        <taxon>Fungi</taxon>
        <taxon>Dikarya</taxon>
        <taxon>Ascomycota</taxon>
        <taxon>Pezizomycotina</taxon>
        <taxon>Sordariomycetes</taxon>
        <taxon>Xylariomycetidae</taxon>
        <taxon>Xylariales</taxon>
        <taxon>Xylariaceae</taxon>
        <taxon>Xylaria</taxon>
    </lineage>
</organism>
<evidence type="ECO:0000313" key="11">
    <source>
        <dbReference type="EMBL" id="KAJ3578944.1"/>
    </source>
</evidence>
<dbReference type="VEuPathDB" id="FungiDB:F4678DRAFT_468082"/>
<evidence type="ECO:0000256" key="2">
    <source>
        <dbReference type="ARBA" id="ARBA00010617"/>
    </source>
</evidence>
<dbReference type="PANTHER" id="PTHR24305">
    <property type="entry name" value="CYTOCHROME P450"/>
    <property type="match status" value="1"/>
</dbReference>
<evidence type="ECO:0000256" key="5">
    <source>
        <dbReference type="ARBA" id="ARBA00023002"/>
    </source>
</evidence>
<dbReference type="SUPFAM" id="SSF48264">
    <property type="entry name" value="Cytochrome P450"/>
    <property type="match status" value="1"/>
</dbReference>
<keyword evidence="7 9" id="KW-0503">Monooxygenase</keyword>
<feature type="binding site" description="axial binding residue" evidence="8">
    <location>
        <position position="412"/>
    </location>
    <ligand>
        <name>heme</name>
        <dbReference type="ChEBI" id="CHEBI:30413"/>
    </ligand>
    <ligandPart>
        <name>Fe</name>
        <dbReference type="ChEBI" id="CHEBI:18248"/>
    </ligandPart>
</feature>
<gene>
    <name evidence="11" type="ORF">NPX13_g1623</name>
</gene>
<keyword evidence="10" id="KW-0472">Membrane</keyword>
<evidence type="ECO:0000256" key="9">
    <source>
        <dbReference type="RuleBase" id="RU000461"/>
    </source>
</evidence>
<dbReference type="PANTHER" id="PTHR24305:SF157">
    <property type="entry name" value="N-ACETYLTRYPTOPHAN 6-HYDROXYLASE IVOC-RELATED"/>
    <property type="match status" value="1"/>
</dbReference>
<evidence type="ECO:0000256" key="4">
    <source>
        <dbReference type="ARBA" id="ARBA00022723"/>
    </source>
</evidence>
<keyword evidence="10" id="KW-1133">Transmembrane helix</keyword>
<evidence type="ECO:0000256" key="8">
    <source>
        <dbReference type="PIRSR" id="PIRSR602401-1"/>
    </source>
</evidence>
<keyword evidence="3 8" id="KW-0349">Heme</keyword>
<dbReference type="InterPro" id="IPR002401">
    <property type="entry name" value="Cyt_P450_E_grp-I"/>
</dbReference>
<dbReference type="CDD" id="cd11062">
    <property type="entry name" value="CYP58-like"/>
    <property type="match status" value="1"/>
</dbReference>
<comment type="caution">
    <text evidence="11">The sequence shown here is derived from an EMBL/GenBank/DDBJ whole genome shotgun (WGS) entry which is preliminary data.</text>
</comment>
<dbReference type="PRINTS" id="PR00385">
    <property type="entry name" value="P450"/>
</dbReference>
<evidence type="ECO:0000256" key="7">
    <source>
        <dbReference type="ARBA" id="ARBA00023033"/>
    </source>
</evidence>
<dbReference type="PROSITE" id="PS00086">
    <property type="entry name" value="CYTOCHROME_P450"/>
    <property type="match status" value="1"/>
</dbReference>
<keyword evidence="12" id="KW-1185">Reference proteome</keyword>
<dbReference type="Proteomes" id="UP001148614">
    <property type="component" value="Unassembled WGS sequence"/>
</dbReference>
<evidence type="ECO:0000313" key="12">
    <source>
        <dbReference type="Proteomes" id="UP001148614"/>
    </source>
</evidence>
<dbReference type="InterPro" id="IPR036396">
    <property type="entry name" value="Cyt_P450_sf"/>
</dbReference>
<dbReference type="InterPro" id="IPR050121">
    <property type="entry name" value="Cytochrome_P450_monoxygenase"/>
</dbReference>
<comment type="cofactor">
    <cofactor evidence="1 8">
        <name>heme</name>
        <dbReference type="ChEBI" id="CHEBI:30413"/>
    </cofactor>
</comment>
<keyword evidence="10" id="KW-0812">Transmembrane</keyword>